<dbReference type="Proteomes" id="UP000570166">
    <property type="component" value="Unassembled WGS sequence"/>
</dbReference>
<organism evidence="1 2">
    <name type="scientific">Sphingomonas chungangi</name>
    <dbReference type="NCBI Taxonomy" id="2683589"/>
    <lineage>
        <taxon>Bacteria</taxon>
        <taxon>Pseudomonadati</taxon>
        <taxon>Pseudomonadota</taxon>
        <taxon>Alphaproteobacteria</taxon>
        <taxon>Sphingomonadales</taxon>
        <taxon>Sphingomonadaceae</taxon>
        <taxon>Sphingomonas</taxon>
    </lineage>
</organism>
<dbReference type="RefSeq" id="WP_181638921.1">
    <property type="nucleotide sequence ID" value="NZ_JACEIB010000027.1"/>
</dbReference>
<sequence length="57" mass="6372">MTTDTLTRPEPARARAVFSTEDFKLLREAVAAHLKTVADSPESVKFSNLYHRLGRLG</sequence>
<keyword evidence="2" id="KW-1185">Reference proteome</keyword>
<comment type="caution">
    <text evidence="1">The sequence shown here is derived from an EMBL/GenBank/DDBJ whole genome shotgun (WGS) entry which is preliminary data.</text>
</comment>
<accession>A0A838LBA7</accession>
<name>A0A838LBA7_9SPHN</name>
<evidence type="ECO:0000313" key="1">
    <source>
        <dbReference type="EMBL" id="MBA2936132.1"/>
    </source>
</evidence>
<evidence type="ECO:0000313" key="2">
    <source>
        <dbReference type="Proteomes" id="UP000570166"/>
    </source>
</evidence>
<proteinExistence type="predicted"/>
<gene>
    <name evidence="1" type="ORF">HZF05_18780</name>
</gene>
<reference evidence="1 2" key="1">
    <citation type="submission" date="2020-07" db="EMBL/GenBank/DDBJ databases">
        <authorList>
            <person name="Sun Q."/>
        </authorList>
    </citation>
    <scope>NUCLEOTIDE SEQUENCE [LARGE SCALE GENOMIC DNA]</scope>
    <source>
        <strain evidence="1 2">CGMCC 1.13654</strain>
    </source>
</reference>
<protein>
    <submittedName>
        <fullName evidence="1">Uncharacterized protein</fullName>
    </submittedName>
</protein>
<dbReference type="EMBL" id="JACEIB010000027">
    <property type="protein sequence ID" value="MBA2936132.1"/>
    <property type="molecule type" value="Genomic_DNA"/>
</dbReference>
<dbReference type="AlphaFoldDB" id="A0A838LBA7"/>